<evidence type="ECO:0000313" key="4">
    <source>
        <dbReference type="Proteomes" id="UP001177003"/>
    </source>
</evidence>
<dbReference type="GO" id="GO:0008356">
    <property type="term" value="P:asymmetric cell division"/>
    <property type="evidence" value="ECO:0007669"/>
    <property type="project" value="InterPro"/>
</dbReference>
<dbReference type="InterPro" id="IPR040348">
    <property type="entry name" value="POLAR-like"/>
</dbReference>
<dbReference type="PANTHER" id="PTHR33476:SF4">
    <property type="entry name" value="POLAR LOCALIZATION DURING ASYMMETRIC DIVISION AND PROTEIN"/>
    <property type="match status" value="1"/>
</dbReference>
<accession>A0AA36EAX6</accession>
<feature type="region of interest" description="Disordered" evidence="2">
    <location>
        <begin position="60"/>
        <end position="101"/>
    </location>
</feature>
<dbReference type="Proteomes" id="UP001177003">
    <property type="component" value="Chromosome 6"/>
</dbReference>
<dbReference type="EMBL" id="OX465082">
    <property type="protein sequence ID" value="CAI9289584.1"/>
    <property type="molecule type" value="Genomic_DNA"/>
</dbReference>
<organism evidence="3 4">
    <name type="scientific">Lactuca saligna</name>
    <name type="common">Willowleaf lettuce</name>
    <dbReference type="NCBI Taxonomy" id="75948"/>
    <lineage>
        <taxon>Eukaryota</taxon>
        <taxon>Viridiplantae</taxon>
        <taxon>Streptophyta</taxon>
        <taxon>Embryophyta</taxon>
        <taxon>Tracheophyta</taxon>
        <taxon>Spermatophyta</taxon>
        <taxon>Magnoliopsida</taxon>
        <taxon>eudicotyledons</taxon>
        <taxon>Gunneridae</taxon>
        <taxon>Pentapetalae</taxon>
        <taxon>asterids</taxon>
        <taxon>campanulids</taxon>
        <taxon>Asterales</taxon>
        <taxon>Asteraceae</taxon>
        <taxon>Cichorioideae</taxon>
        <taxon>Cichorieae</taxon>
        <taxon>Lactucinae</taxon>
        <taxon>Lactuca</taxon>
    </lineage>
</organism>
<sequence>MWQVLLGAAIAGSGYFAKQLLYKNDGKPTNYSPLNLDLPIENAESETSILEEDASSIFRFSSTSHGSKNPRKKLGRGGGIKGARGNHERKSGVGKKIGDGLVDDQRKNGKKFTVCLKKRRIGRNTSAKCDSFDVKDKSSFGWGVGVGIMYMMSAGKAEIDKLNTAVDETAKVVQELKNEIFKRKSSRNSEIKRTLNQKSVDIKWDQSVLQKSSMETDDCGDASSMITEERHQEVTEMDQLEAELESELLKLHISKSQDHDLESNQSGGVIPYELDQKLCHLLIEQQENQIVDLESELHLTNSKLLEKESELQALKDCVKRLTEFSLTCPSDEEREGQIDEAHNKLIKGNGRSMVGIKRAIDFD</sequence>
<gene>
    <name evidence="3" type="ORF">LSALG_LOCUS28817</name>
</gene>
<proteinExistence type="predicted"/>
<protein>
    <submittedName>
        <fullName evidence="3">Uncharacterized protein</fullName>
    </submittedName>
</protein>
<reference evidence="3" key="1">
    <citation type="submission" date="2023-04" db="EMBL/GenBank/DDBJ databases">
        <authorList>
            <person name="Vijverberg K."/>
            <person name="Xiong W."/>
            <person name="Schranz E."/>
        </authorList>
    </citation>
    <scope>NUCLEOTIDE SEQUENCE</scope>
</reference>
<keyword evidence="4" id="KW-1185">Reference proteome</keyword>
<evidence type="ECO:0000313" key="3">
    <source>
        <dbReference type="EMBL" id="CAI9289584.1"/>
    </source>
</evidence>
<feature type="coiled-coil region" evidence="1">
    <location>
        <begin position="283"/>
        <end position="310"/>
    </location>
</feature>
<keyword evidence="1" id="KW-0175">Coiled coil</keyword>
<dbReference type="AlphaFoldDB" id="A0AA36EAX6"/>
<dbReference type="PANTHER" id="PTHR33476">
    <property type="entry name" value="EMB|CAB62613.1"/>
    <property type="match status" value="1"/>
</dbReference>
<evidence type="ECO:0000256" key="1">
    <source>
        <dbReference type="SAM" id="Coils"/>
    </source>
</evidence>
<name>A0AA36EAX6_LACSI</name>
<evidence type="ECO:0000256" key="2">
    <source>
        <dbReference type="SAM" id="MobiDB-lite"/>
    </source>
</evidence>
<feature type="coiled-coil region" evidence="1">
    <location>
        <begin position="230"/>
        <end position="257"/>
    </location>
</feature>